<dbReference type="AlphaFoldDB" id="A0A0E9V0D7"/>
<sequence length="25" mass="2453">MGCDVQQRGVKSCAGVAVSGKGDVT</sequence>
<proteinExistence type="predicted"/>
<organism evidence="1">
    <name type="scientific">Anguilla anguilla</name>
    <name type="common">European freshwater eel</name>
    <name type="synonym">Muraena anguilla</name>
    <dbReference type="NCBI Taxonomy" id="7936"/>
    <lineage>
        <taxon>Eukaryota</taxon>
        <taxon>Metazoa</taxon>
        <taxon>Chordata</taxon>
        <taxon>Craniata</taxon>
        <taxon>Vertebrata</taxon>
        <taxon>Euteleostomi</taxon>
        <taxon>Actinopterygii</taxon>
        <taxon>Neopterygii</taxon>
        <taxon>Teleostei</taxon>
        <taxon>Anguilliformes</taxon>
        <taxon>Anguillidae</taxon>
        <taxon>Anguilla</taxon>
    </lineage>
</organism>
<accession>A0A0E9V0D7</accession>
<reference evidence="1" key="2">
    <citation type="journal article" date="2015" name="Fish Shellfish Immunol.">
        <title>Early steps in the European eel (Anguilla anguilla)-Vibrio vulnificus interaction in the gills: Role of the RtxA13 toxin.</title>
        <authorList>
            <person name="Callol A."/>
            <person name="Pajuelo D."/>
            <person name="Ebbesson L."/>
            <person name="Teles M."/>
            <person name="MacKenzie S."/>
            <person name="Amaro C."/>
        </authorList>
    </citation>
    <scope>NUCLEOTIDE SEQUENCE</scope>
</reference>
<dbReference type="EMBL" id="GBXM01037126">
    <property type="protein sequence ID" value="JAH71451.1"/>
    <property type="molecule type" value="Transcribed_RNA"/>
</dbReference>
<protein>
    <submittedName>
        <fullName evidence="1">Uncharacterized protein</fullName>
    </submittedName>
</protein>
<evidence type="ECO:0000313" key="1">
    <source>
        <dbReference type="EMBL" id="JAH71451.1"/>
    </source>
</evidence>
<reference evidence="1" key="1">
    <citation type="submission" date="2014-11" db="EMBL/GenBank/DDBJ databases">
        <authorList>
            <person name="Amaro Gonzalez C."/>
        </authorList>
    </citation>
    <scope>NUCLEOTIDE SEQUENCE</scope>
</reference>
<name>A0A0E9V0D7_ANGAN</name>